<evidence type="ECO:0000256" key="5">
    <source>
        <dbReference type="ARBA" id="ARBA00023304"/>
    </source>
</evidence>
<dbReference type="InterPro" id="IPR045865">
    <property type="entry name" value="ACT-like_dom_sf"/>
</dbReference>
<comment type="pathway">
    <text evidence="1">Amino-acid biosynthesis; L-isoleucine biosynthesis; L-isoleucine from 2-oxobutanoate: step 1/4.</text>
</comment>
<dbReference type="GO" id="GO:0003984">
    <property type="term" value="F:acetolactate synthase activity"/>
    <property type="evidence" value="ECO:0007669"/>
    <property type="project" value="TreeGrafter"/>
</dbReference>
<dbReference type="GO" id="GO:0009097">
    <property type="term" value="P:isoleucine biosynthetic process"/>
    <property type="evidence" value="ECO:0007669"/>
    <property type="project" value="UniProtKB-UniPathway"/>
</dbReference>
<keyword evidence="6" id="KW-0472">Membrane</keyword>
<dbReference type="EMBL" id="FR824147">
    <property type="protein sequence ID" value="CCA20722.1"/>
    <property type="molecule type" value="Genomic_DNA"/>
</dbReference>
<keyword evidence="6" id="KW-0812">Transmembrane</keyword>
<dbReference type="UniPathway" id="UPA00047">
    <property type="reaction ID" value="UER00055"/>
</dbReference>
<dbReference type="Pfam" id="PF10369">
    <property type="entry name" value="ALS_ss_C"/>
    <property type="match status" value="1"/>
</dbReference>
<keyword evidence="6" id="KW-1133">Transmembrane helix</keyword>
<dbReference type="FunFam" id="3.30.70.1150:FF:000001">
    <property type="entry name" value="Acetolactate synthase small subunit"/>
    <property type="match status" value="1"/>
</dbReference>
<comment type="similarity">
    <text evidence="3">Belongs to the acetolactate synthase small subunit family.</text>
</comment>
<name>F0WHM9_9STRA</name>
<dbReference type="InterPro" id="IPR027271">
    <property type="entry name" value="Acetolactate_synth/TF_NikR_C"/>
</dbReference>
<dbReference type="Pfam" id="PF22629">
    <property type="entry name" value="ACT_AHAS_ss"/>
    <property type="match status" value="1"/>
</dbReference>
<dbReference type="SUPFAM" id="SSF55021">
    <property type="entry name" value="ACT-like"/>
    <property type="match status" value="2"/>
</dbReference>
<keyword evidence="5" id="KW-0100">Branched-chain amino acid biosynthesis</keyword>
<dbReference type="PROSITE" id="PS51671">
    <property type="entry name" value="ACT"/>
    <property type="match status" value="1"/>
</dbReference>
<dbReference type="Gene3D" id="3.30.70.1150">
    <property type="entry name" value="ACT-like. Chain A, domain 2"/>
    <property type="match status" value="1"/>
</dbReference>
<dbReference type="InterPro" id="IPR054480">
    <property type="entry name" value="AHAS_small-like_ACT"/>
</dbReference>
<evidence type="ECO:0000256" key="2">
    <source>
        <dbReference type="ARBA" id="ARBA00005025"/>
    </source>
</evidence>
<dbReference type="PANTHER" id="PTHR30239">
    <property type="entry name" value="ACETOLACTATE SYNTHASE SMALL SUBUNIT"/>
    <property type="match status" value="1"/>
</dbReference>
<dbReference type="InterPro" id="IPR039557">
    <property type="entry name" value="AHAS_ACT"/>
</dbReference>
<dbReference type="GO" id="GO:0009099">
    <property type="term" value="P:L-valine biosynthetic process"/>
    <property type="evidence" value="ECO:0007669"/>
    <property type="project" value="UniProtKB-UniPathway"/>
</dbReference>
<dbReference type="HOGENOM" id="CLU_055003_1_1_1"/>
<protein>
    <submittedName>
        <fullName evidence="8">Uncharacterized protein ALNC14_068650</fullName>
    </submittedName>
</protein>
<evidence type="ECO:0000313" key="8">
    <source>
        <dbReference type="EMBL" id="CCA20722.1"/>
    </source>
</evidence>
<reference evidence="8" key="1">
    <citation type="journal article" date="2011" name="PLoS Biol.">
        <title>Gene gain and loss during evolution of obligate parasitism in the white rust pathogen of Arabidopsis thaliana.</title>
        <authorList>
            <person name="Kemen E."/>
            <person name="Gardiner A."/>
            <person name="Schultz-Larsen T."/>
            <person name="Kemen A.C."/>
            <person name="Balmuth A.L."/>
            <person name="Robert-Seilaniantz A."/>
            <person name="Bailey K."/>
            <person name="Holub E."/>
            <person name="Studholme D.J."/>
            <person name="Maclean D."/>
            <person name="Jones J.D."/>
        </authorList>
    </citation>
    <scope>NUCLEOTIDE SEQUENCE</scope>
</reference>
<dbReference type="PANTHER" id="PTHR30239:SF0">
    <property type="entry name" value="ACETOLACTATE SYNTHASE SMALL SUBUNIT 1, CHLOROPLASTIC"/>
    <property type="match status" value="1"/>
</dbReference>
<gene>
    <name evidence="8" type="ORF">ALNC14_068650</name>
</gene>
<feature type="transmembrane region" description="Helical" evidence="6">
    <location>
        <begin position="37"/>
        <end position="57"/>
    </location>
</feature>
<dbReference type="Gene3D" id="3.30.70.260">
    <property type="match status" value="1"/>
</dbReference>
<dbReference type="InterPro" id="IPR004789">
    <property type="entry name" value="Acetalactate_synth_ssu"/>
</dbReference>
<dbReference type="NCBIfam" id="NF008864">
    <property type="entry name" value="PRK11895.1"/>
    <property type="match status" value="1"/>
</dbReference>
<dbReference type="AlphaFoldDB" id="F0WHM9"/>
<proteinExistence type="inferred from homology"/>
<keyword evidence="4" id="KW-0028">Amino-acid biosynthesis</keyword>
<evidence type="ECO:0000256" key="6">
    <source>
        <dbReference type="SAM" id="Phobius"/>
    </source>
</evidence>
<dbReference type="NCBIfam" id="TIGR00119">
    <property type="entry name" value="acolac_sm"/>
    <property type="match status" value="1"/>
</dbReference>
<evidence type="ECO:0000256" key="4">
    <source>
        <dbReference type="ARBA" id="ARBA00022605"/>
    </source>
</evidence>
<evidence type="ECO:0000256" key="3">
    <source>
        <dbReference type="ARBA" id="ARBA00006341"/>
    </source>
</evidence>
<organism evidence="8">
    <name type="scientific">Albugo laibachii Nc14</name>
    <dbReference type="NCBI Taxonomy" id="890382"/>
    <lineage>
        <taxon>Eukaryota</taxon>
        <taxon>Sar</taxon>
        <taxon>Stramenopiles</taxon>
        <taxon>Oomycota</taxon>
        <taxon>Peronosporomycetes</taxon>
        <taxon>Albuginales</taxon>
        <taxon>Albuginaceae</taxon>
        <taxon>Albugo</taxon>
    </lineage>
</organism>
<evidence type="ECO:0000259" key="7">
    <source>
        <dbReference type="PROSITE" id="PS51671"/>
    </source>
</evidence>
<reference evidence="8" key="2">
    <citation type="submission" date="2011-02" db="EMBL/GenBank/DDBJ databases">
        <authorList>
            <person name="MacLean D."/>
        </authorList>
    </citation>
    <scope>NUCLEOTIDE SEQUENCE</scope>
</reference>
<feature type="domain" description="ACT" evidence="7">
    <location>
        <begin position="146"/>
        <end position="220"/>
    </location>
</feature>
<dbReference type="InterPro" id="IPR019455">
    <property type="entry name" value="Acetolactate_synth_ssu_C"/>
</dbReference>
<dbReference type="InterPro" id="IPR002912">
    <property type="entry name" value="ACT_dom"/>
</dbReference>
<sequence length="340" mass="37593">MFLLPVFLHPFLAFSSIFRFSELTIQNCARNTTESRRIPTIVTIVIISAAVILSSTFQFGSMGVFSGILRYGYLILLDLFRQKSARKIEMIGIESVVLHPNRRMLRRQLLRHALQFRCSGRVLEHISSKNSRLLSYKASAPTRRHVIAALVVNQPGCLAEIANLFAARGYNMDSLVVGRTEVEELSRMTVVVQGTDENVINMKKQLEDVVHVAVVNILTSGSESSKTFVERDLMLAKVSTEAADSRAQVVELANLFEGKVIDVRPHQVLVQLAGTPGRIEAFLQLLKPLGIIEVHRSGVIAMARSTSVSDLLGDVSLEGATTSLLQQQEDETDISRLPPG</sequence>
<dbReference type="CDD" id="cd04878">
    <property type="entry name" value="ACT_AHAS"/>
    <property type="match status" value="1"/>
</dbReference>
<accession>F0WHM9</accession>
<comment type="pathway">
    <text evidence="2">Amino-acid biosynthesis; L-valine biosynthesis; L-valine from pyruvate: step 1/4.</text>
</comment>
<dbReference type="UniPathway" id="UPA00049">
    <property type="reaction ID" value="UER00059"/>
</dbReference>
<dbReference type="GO" id="GO:0005829">
    <property type="term" value="C:cytosol"/>
    <property type="evidence" value="ECO:0007669"/>
    <property type="project" value="TreeGrafter"/>
</dbReference>
<evidence type="ECO:0000256" key="1">
    <source>
        <dbReference type="ARBA" id="ARBA00004974"/>
    </source>
</evidence>
<dbReference type="GO" id="GO:1990610">
    <property type="term" value="F:acetolactate synthase regulator activity"/>
    <property type="evidence" value="ECO:0007669"/>
    <property type="project" value="InterPro"/>
</dbReference>